<evidence type="ECO:0000313" key="1">
    <source>
        <dbReference type="EMBL" id="GAH27006.1"/>
    </source>
</evidence>
<comment type="caution">
    <text evidence="1">The sequence shown here is derived from an EMBL/GenBank/DDBJ whole genome shotgun (WGS) entry which is preliminary data.</text>
</comment>
<protein>
    <submittedName>
        <fullName evidence="1">Uncharacterized protein</fullName>
    </submittedName>
</protein>
<sequence length="105" mass="12199">MKEREARELLKELFERHNVPAIPAKFQPKPITTKNQVTTPLGGTLTFMEKMYGTFNVKPVTGECWIEFYGLPSPNTVRHEFRHYLEYLGVKYIRKSPTKPKDAEG</sequence>
<gene>
    <name evidence="1" type="ORF">S03H2_00489</name>
</gene>
<name>X1E183_9ZZZZ</name>
<dbReference type="EMBL" id="BARU01000094">
    <property type="protein sequence ID" value="GAH27006.1"/>
    <property type="molecule type" value="Genomic_DNA"/>
</dbReference>
<dbReference type="AlphaFoldDB" id="X1E183"/>
<accession>X1E183</accession>
<organism evidence="1">
    <name type="scientific">marine sediment metagenome</name>
    <dbReference type="NCBI Taxonomy" id="412755"/>
    <lineage>
        <taxon>unclassified sequences</taxon>
        <taxon>metagenomes</taxon>
        <taxon>ecological metagenomes</taxon>
    </lineage>
</organism>
<proteinExistence type="predicted"/>
<reference evidence="1" key="1">
    <citation type="journal article" date="2014" name="Front. Microbiol.">
        <title>High frequency of phylogenetically diverse reductive dehalogenase-homologous genes in deep subseafloor sedimentary metagenomes.</title>
        <authorList>
            <person name="Kawai M."/>
            <person name="Futagami T."/>
            <person name="Toyoda A."/>
            <person name="Takaki Y."/>
            <person name="Nishi S."/>
            <person name="Hori S."/>
            <person name="Arai W."/>
            <person name="Tsubouchi T."/>
            <person name="Morono Y."/>
            <person name="Uchiyama I."/>
            <person name="Ito T."/>
            <person name="Fujiyama A."/>
            <person name="Inagaki F."/>
            <person name="Takami H."/>
        </authorList>
    </citation>
    <scope>NUCLEOTIDE SEQUENCE</scope>
    <source>
        <strain evidence="1">Expedition CK06-06</strain>
    </source>
</reference>